<evidence type="ECO:0000313" key="13">
    <source>
        <dbReference type="Proteomes" id="UP000623467"/>
    </source>
</evidence>
<evidence type="ECO:0000313" key="12">
    <source>
        <dbReference type="EMBL" id="KAF7377423.1"/>
    </source>
</evidence>
<dbReference type="PANTHER" id="PTHR46300:SF2">
    <property type="entry name" value="CYTOCHROME P450 MONOOXYGENASE ALNH-RELATED"/>
    <property type="match status" value="1"/>
</dbReference>
<dbReference type="PANTHER" id="PTHR46300">
    <property type="entry name" value="P450, PUTATIVE (EUROFUNG)-RELATED-RELATED"/>
    <property type="match status" value="1"/>
</dbReference>
<evidence type="ECO:0000256" key="9">
    <source>
        <dbReference type="ARBA" id="ARBA00023004"/>
    </source>
</evidence>
<keyword evidence="11" id="KW-0472">Membrane</keyword>
<evidence type="ECO:0000256" key="11">
    <source>
        <dbReference type="ARBA" id="ARBA00023136"/>
    </source>
</evidence>
<keyword evidence="8" id="KW-0560">Oxidoreductase</keyword>
<dbReference type="GO" id="GO:0016705">
    <property type="term" value="F:oxidoreductase activity, acting on paired donors, with incorporation or reduction of molecular oxygen"/>
    <property type="evidence" value="ECO:0007669"/>
    <property type="project" value="InterPro"/>
</dbReference>
<keyword evidence="4" id="KW-0349">Heme</keyword>
<evidence type="ECO:0000256" key="7">
    <source>
        <dbReference type="ARBA" id="ARBA00022989"/>
    </source>
</evidence>
<evidence type="ECO:0000256" key="4">
    <source>
        <dbReference type="ARBA" id="ARBA00022617"/>
    </source>
</evidence>
<dbReference type="GO" id="GO:0016020">
    <property type="term" value="C:membrane"/>
    <property type="evidence" value="ECO:0007669"/>
    <property type="project" value="UniProtKB-SubCell"/>
</dbReference>
<comment type="caution">
    <text evidence="12">The sequence shown here is derived from an EMBL/GenBank/DDBJ whole genome shotgun (WGS) entry which is preliminary data.</text>
</comment>
<accession>A0A8H6ZEC7</accession>
<evidence type="ECO:0000256" key="2">
    <source>
        <dbReference type="ARBA" id="ARBA00004167"/>
    </source>
</evidence>
<dbReference type="GO" id="GO:0020037">
    <property type="term" value="F:heme binding"/>
    <property type="evidence" value="ECO:0007669"/>
    <property type="project" value="InterPro"/>
</dbReference>
<dbReference type="EMBL" id="JACAZH010000001">
    <property type="protein sequence ID" value="KAF7377423.1"/>
    <property type="molecule type" value="Genomic_DNA"/>
</dbReference>
<evidence type="ECO:0000256" key="5">
    <source>
        <dbReference type="ARBA" id="ARBA00022692"/>
    </source>
</evidence>
<keyword evidence="6" id="KW-0479">Metal-binding</keyword>
<evidence type="ECO:0000256" key="1">
    <source>
        <dbReference type="ARBA" id="ARBA00001971"/>
    </source>
</evidence>
<reference evidence="12" key="1">
    <citation type="submission" date="2020-05" db="EMBL/GenBank/DDBJ databases">
        <title>Mycena genomes resolve the evolution of fungal bioluminescence.</title>
        <authorList>
            <person name="Tsai I.J."/>
        </authorList>
    </citation>
    <scope>NUCLEOTIDE SEQUENCE</scope>
    <source>
        <strain evidence="12">160909Yilan</strain>
    </source>
</reference>
<evidence type="ECO:0000256" key="6">
    <source>
        <dbReference type="ARBA" id="ARBA00022723"/>
    </source>
</evidence>
<dbReference type="Proteomes" id="UP000623467">
    <property type="component" value="Unassembled WGS sequence"/>
</dbReference>
<organism evidence="12 13">
    <name type="scientific">Mycena sanguinolenta</name>
    <dbReference type="NCBI Taxonomy" id="230812"/>
    <lineage>
        <taxon>Eukaryota</taxon>
        <taxon>Fungi</taxon>
        <taxon>Dikarya</taxon>
        <taxon>Basidiomycota</taxon>
        <taxon>Agaricomycotina</taxon>
        <taxon>Agaricomycetes</taxon>
        <taxon>Agaricomycetidae</taxon>
        <taxon>Agaricales</taxon>
        <taxon>Marasmiineae</taxon>
        <taxon>Mycenaceae</taxon>
        <taxon>Mycena</taxon>
    </lineage>
</organism>
<dbReference type="AlphaFoldDB" id="A0A8H6ZEC7"/>
<dbReference type="InterPro" id="IPR050364">
    <property type="entry name" value="Cytochrome_P450_fung"/>
</dbReference>
<dbReference type="InterPro" id="IPR036396">
    <property type="entry name" value="Cyt_P450_sf"/>
</dbReference>
<sequence>MSVIYGKRAPRYETPETIAFFNAQHEWEAILEPGSTPPIDLIPILKYVPERWAKWKRDCTKTRKLQRDLYFGLLDETKERLSKGDENGSYMEEVLTRQEEFGMDREITGYLGGVLIEGASETTSSYLQSLILALVAYPDAQKKGARRN</sequence>
<keyword evidence="10" id="KW-0503">Monooxygenase</keyword>
<dbReference type="GO" id="GO:0005506">
    <property type="term" value="F:iron ion binding"/>
    <property type="evidence" value="ECO:0007669"/>
    <property type="project" value="InterPro"/>
</dbReference>
<dbReference type="SUPFAM" id="SSF48264">
    <property type="entry name" value="Cytochrome P450"/>
    <property type="match status" value="1"/>
</dbReference>
<evidence type="ECO:0000256" key="8">
    <source>
        <dbReference type="ARBA" id="ARBA00023002"/>
    </source>
</evidence>
<evidence type="ECO:0000256" key="10">
    <source>
        <dbReference type="ARBA" id="ARBA00023033"/>
    </source>
</evidence>
<keyword evidence="5" id="KW-0812">Transmembrane</keyword>
<dbReference type="Pfam" id="PF00067">
    <property type="entry name" value="p450"/>
    <property type="match status" value="1"/>
</dbReference>
<name>A0A8H6ZEC7_9AGAR</name>
<keyword evidence="13" id="KW-1185">Reference proteome</keyword>
<protein>
    <submittedName>
        <fullName evidence="12">Cytochrome p450</fullName>
    </submittedName>
</protein>
<gene>
    <name evidence="12" type="ORF">MSAN_00163900</name>
</gene>
<comment type="similarity">
    <text evidence="3">Belongs to the cytochrome P450 family.</text>
</comment>
<keyword evidence="7" id="KW-1133">Transmembrane helix</keyword>
<proteinExistence type="inferred from homology"/>
<evidence type="ECO:0000256" key="3">
    <source>
        <dbReference type="ARBA" id="ARBA00010617"/>
    </source>
</evidence>
<keyword evidence="9" id="KW-0408">Iron</keyword>
<dbReference type="OrthoDB" id="3037782at2759"/>
<dbReference type="Gene3D" id="1.10.630.10">
    <property type="entry name" value="Cytochrome P450"/>
    <property type="match status" value="1"/>
</dbReference>
<dbReference type="GO" id="GO:0004497">
    <property type="term" value="F:monooxygenase activity"/>
    <property type="evidence" value="ECO:0007669"/>
    <property type="project" value="UniProtKB-KW"/>
</dbReference>
<dbReference type="InterPro" id="IPR001128">
    <property type="entry name" value="Cyt_P450"/>
</dbReference>
<comment type="subcellular location">
    <subcellularLocation>
        <location evidence="2">Membrane</location>
        <topology evidence="2">Single-pass membrane protein</topology>
    </subcellularLocation>
</comment>
<comment type="cofactor">
    <cofactor evidence="1">
        <name>heme</name>
        <dbReference type="ChEBI" id="CHEBI:30413"/>
    </cofactor>
</comment>